<sequence length="143" mass="16222">MYLPLLQVEGDGVKPCRYICRLVEQRCPYFHPSVKDQYAGERVFKCIDPDIPDLESIQGVYSYGPPHRCYCPQHLGTEQDSGEEECRLLTPAQLRRNASRRGSIPDIETNRLSRPSVCPRHPPHTATTTEPYRAFSESGSATK</sequence>
<proteinExistence type="predicted"/>
<gene>
    <name evidence="2" type="primary">AVEN_269589_1</name>
    <name evidence="2" type="ORF">NPIL_351901</name>
</gene>
<name>A0A8X6QX37_NEPPI</name>
<reference evidence="2" key="1">
    <citation type="submission" date="2020-08" db="EMBL/GenBank/DDBJ databases">
        <title>Multicomponent nature underlies the extraordinary mechanical properties of spider dragline silk.</title>
        <authorList>
            <person name="Kono N."/>
            <person name="Nakamura H."/>
            <person name="Mori M."/>
            <person name="Yoshida Y."/>
            <person name="Ohtoshi R."/>
            <person name="Malay A.D."/>
            <person name="Moran D.A.P."/>
            <person name="Tomita M."/>
            <person name="Numata K."/>
            <person name="Arakawa K."/>
        </authorList>
    </citation>
    <scope>NUCLEOTIDE SEQUENCE</scope>
</reference>
<protein>
    <submittedName>
        <fullName evidence="2">Uncharacterized protein</fullName>
    </submittedName>
</protein>
<evidence type="ECO:0000256" key="1">
    <source>
        <dbReference type="SAM" id="MobiDB-lite"/>
    </source>
</evidence>
<dbReference type="AlphaFoldDB" id="A0A8X6QX37"/>
<feature type="region of interest" description="Disordered" evidence="1">
    <location>
        <begin position="97"/>
        <end position="143"/>
    </location>
</feature>
<comment type="caution">
    <text evidence="2">The sequence shown here is derived from an EMBL/GenBank/DDBJ whole genome shotgun (WGS) entry which is preliminary data.</text>
</comment>
<dbReference type="OrthoDB" id="10047996at2759"/>
<keyword evidence="3" id="KW-1185">Reference proteome</keyword>
<organism evidence="2 3">
    <name type="scientific">Nephila pilipes</name>
    <name type="common">Giant wood spider</name>
    <name type="synonym">Nephila maculata</name>
    <dbReference type="NCBI Taxonomy" id="299642"/>
    <lineage>
        <taxon>Eukaryota</taxon>
        <taxon>Metazoa</taxon>
        <taxon>Ecdysozoa</taxon>
        <taxon>Arthropoda</taxon>
        <taxon>Chelicerata</taxon>
        <taxon>Arachnida</taxon>
        <taxon>Araneae</taxon>
        <taxon>Araneomorphae</taxon>
        <taxon>Entelegynae</taxon>
        <taxon>Araneoidea</taxon>
        <taxon>Nephilidae</taxon>
        <taxon>Nephila</taxon>
    </lineage>
</organism>
<evidence type="ECO:0000313" key="3">
    <source>
        <dbReference type="Proteomes" id="UP000887013"/>
    </source>
</evidence>
<accession>A0A8X6QX37</accession>
<dbReference type="Proteomes" id="UP000887013">
    <property type="component" value="Unassembled WGS sequence"/>
</dbReference>
<dbReference type="EMBL" id="BMAW01132115">
    <property type="protein sequence ID" value="GFU42114.1"/>
    <property type="molecule type" value="Genomic_DNA"/>
</dbReference>
<evidence type="ECO:0000313" key="2">
    <source>
        <dbReference type="EMBL" id="GFU42114.1"/>
    </source>
</evidence>